<keyword evidence="1" id="KW-0812">Transmembrane</keyword>
<keyword evidence="1" id="KW-0472">Membrane</keyword>
<comment type="caution">
    <text evidence="4">The sequence shown here is derived from an EMBL/GenBank/DDBJ whole genome shotgun (WGS) entry which is preliminary data.</text>
</comment>
<proteinExistence type="predicted"/>
<dbReference type="SUPFAM" id="SSF48726">
    <property type="entry name" value="Immunoglobulin"/>
    <property type="match status" value="1"/>
</dbReference>
<reference evidence="4 5" key="1">
    <citation type="submission" date="2022-01" db="EMBL/GenBank/DDBJ databases">
        <title>A high-quality chromosome-level genome assembly of rohu carp, Labeo rohita.</title>
        <authorList>
            <person name="Arick M.A. II"/>
            <person name="Hsu C.-Y."/>
            <person name="Magbanua Z."/>
            <person name="Pechanova O."/>
            <person name="Grover C."/>
            <person name="Miller E."/>
            <person name="Thrash A."/>
            <person name="Ezzel L."/>
            <person name="Alam S."/>
            <person name="Benzie J."/>
            <person name="Hamilton M."/>
            <person name="Karsi A."/>
            <person name="Lawrence M.L."/>
            <person name="Peterson D.G."/>
        </authorList>
    </citation>
    <scope>NUCLEOTIDE SEQUENCE [LARGE SCALE GENOMIC DNA]</scope>
    <source>
        <strain evidence="5">BAU-BD-2019</strain>
        <tissue evidence="4">Blood</tissue>
    </source>
</reference>
<protein>
    <submittedName>
        <fullName evidence="4">CD48 antigen</fullName>
    </submittedName>
</protein>
<name>A0ABQ8L7C2_LABRO</name>
<organism evidence="4 5">
    <name type="scientific">Labeo rohita</name>
    <name type="common">Indian major carp</name>
    <name type="synonym">Cyprinus rohita</name>
    <dbReference type="NCBI Taxonomy" id="84645"/>
    <lineage>
        <taxon>Eukaryota</taxon>
        <taxon>Metazoa</taxon>
        <taxon>Chordata</taxon>
        <taxon>Craniata</taxon>
        <taxon>Vertebrata</taxon>
        <taxon>Euteleostomi</taxon>
        <taxon>Actinopterygii</taxon>
        <taxon>Neopterygii</taxon>
        <taxon>Teleostei</taxon>
        <taxon>Ostariophysi</taxon>
        <taxon>Cypriniformes</taxon>
        <taxon>Cyprinidae</taxon>
        <taxon>Labeoninae</taxon>
        <taxon>Labeonini</taxon>
        <taxon>Labeo</taxon>
    </lineage>
</organism>
<dbReference type="InterPro" id="IPR013783">
    <property type="entry name" value="Ig-like_fold"/>
</dbReference>
<dbReference type="InterPro" id="IPR003599">
    <property type="entry name" value="Ig_sub"/>
</dbReference>
<feature type="transmembrane region" description="Helical" evidence="1">
    <location>
        <begin position="230"/>
        <end position="253"/>
    </location>
</feature>
<keyword evidence="1" id="KW-1133">Transmembrane helix</keyword>
<dbReference type="EMBL" id="JACTAM010001100">
    <property type="protein sequence ID" value="KAI2646608.1"/>
    <property type="molecule type" value="Genomic_DNA"/>
</dbReference>
<sequence length="296" mass="33235">MISDTVFIYLLVLSSGVFGVETHGVKTVKVMEGDSVTLNTDVKVQTEDQILWTFGSIPIAEIIKRDQFVFVNNDGIFKEKLHMDNKTGSLTISNIRSEHRGLYQLQISSSKVLQKRFNVTLYAPLPIPDVIRDYSHCSTSSPGCSSVPKCLLLCSVVNVRNVTLSWYKGNSLLSSISVSDLSISLSLPLEINCLDDSYSCVVTYSLTNRTKHLSITELCLSCSELRQHTLVILVITSGFLLLALIVVVVLMVFRRLKCNRGKEKGKLYYHCADTTSRWVSLFLQKNEEEDQIKLRV</sequence>
<dbReference type="Proteomes" id="UP000830375">
    <property type="component" value="Unassembled WGS sequence"/>
</dbReference>
<feature type="chain" id="PRO_5046538221" evidence="2">
    <location>
        <begin position="20"/>
        <end position="296"/>
    </location>
</feature>
<dbReference type="PROSITE" id="PS50835">
    <property type="entry name" value="IG_LIKE"/>
    <property type="match status" value="1"/>
</dbReference>
<evidence type="ECO:0000256" key="1">
    <source>
        <dbReference type="SAM" id="Phobius"/>
    </source>
</evidence>
<evidence type="ECO:0000313" key="4">
    <source>
        <dbReference type="EMBL" id="KAI2646608.1"/>
    </source>
</evidence>
<dbReference type="SMART" id="SM00409">
    <property type="entry name" value="IG"/>
    <property type="match status" value="1"/>
</dbReference>
<evidence type="ECO:0000313" key="5">
    <source>
        <dbReference type="Proteomes" id="UP000830375"/>
    </source>
</evidence>
<accession>A0ABQ8L7C2</accession>
<dbReference type="PANTHER" id="PTHR21063:SF4">
    <property type="entry name" value="CD48 ANTIGEN-RELATED"/>
    <property type="match status" value="1"/>
</dbReference>
<dbReference type="InterPro" id="IPR007110">
    <property type="entry name" value="Ig-like_dom"/>
</dbReference>
<evidence type="ECO:0000259" key="3">
    <source>
        <dbReference type="PROSITE" id="PS50835"/>
    </source>
</evidence>
<dbReference type="InterPro" id="IPR036179">
    <property type="entry name" value="Ig-like_dom_sf"/>
</dbReference>
<keyword evidence="2" id="KW-0732">Signal</keyword>
<gene>
    <name evidence="4" type="ORF">H4Q32_024805</name>
</gene>
<feature type="domain" description="Ig-like" evidence="3">
    <location>
        <begin position="128"/>
        <end position="216"/>
    </location>
</feature>
<dbReference type="Gene3D" id="2.60.40.10">
    <property type="entry name" value="Immunoglobulins"/>
    <property type="match status" value="2"/>
</dbReference>
<keyword evidence="5" id="KW-1185">Reference proteome</keyword>
<dbReference type="PANTHER" id="PTHR21063">
    <property type="entry name" value="LFA-3"/>
    <property type="match status" value="1"/>
</dbReference>
<evidence type="ECO:0000256" key="2">
    <source>
        <dbReference type="SAM" id="SignalP"/>
    </source>
</evidence>
<feature type="signal peptide" evidence="2">
    <location>
        <begin position="1"/>
        <end position="19"/>
    </location>
</feature>